<evidence type="ECO:0000256" key="4">
    <source>
        <dbReference type="ARBA" id="ARBA00022705"/>
    </source>
</evidence>
<dbReference type="Gene3D" id="1.20.272.10">
    <property type="match status" value="1"/>
</dbReference>
<evidence type="ECO:0000256" key="13">
    <source>
        <dbReference type="SAM" id="MobiDB-lite"/>
    </source>
</evidence>
<sequence length="692" mass="77306">MLVAQIMSSYEPLHHKYRPQTFADLVGQEAIATTLSNAIASQRIAPAYLFTGPRGTGKTSSARILAKSLNCLAVEVPTAAPCGQCEVCRAITRGSALDVIEIDAASNTGVDNIREIIERSQFAPVQCRYKVYVIDECHMLSVAAFNALLKTLEEPPERVIFVLATTDPQRVLPTILSRCQRFDYRRIPLEAMVNHLTIIAQKENIEIETEALILVAQIANGGLRDAESLLDQLSLLSGSITSEKVWDLVGAVPEKDLLSLLQAINSNNPEIVIESCRKLMDRGREPLVVLQNLAGFYLNLLIAKTAPTRSDLVAVTSTTWDDLCSEAKHWKTETILRGQQKLKESEVQLKNTTQPRLWLEVTLLSLLPDACTPEVIIQSSNISTQTKNNNESKLTNLPQQKPQAKIVEKQFQDQPKALYKPNETITELSEILINNDDTNLEEMWQLVLKKLPLLSSALIKQHGYLINYKNTVATVGIKSKQLLKAAQDKLPQIESAFQAVVGHKVKVNLQVANTTKSNEKFYNSSIKSPLSYSQNNNNLSQNSNNLNNNNPKNLTHQPNSNSQIDNANDKNEKAEEILNIPSISPTQDNIDNIEVSEDKIQKAAEQLAKFFKGEVISNYDLQEEKNNQSESKENIDLSHNSLRDFKIENEKDKNADDLENNNLYNQISTSSISSKKVKGRPKITKEEEDLEF</sequence>
<dbReference type="Pfam" id="PF12169">
    <property type="entry name" value="DNA_pol3_gamma3"/>
    <property type="match status" value="1"/>
</dbReference>
<evidence type="ECO:0000256" key="6">
    <source>
        <dbReference type="ARBA" id="ARBA00022741"/>
    </source>
</evidence>
<dbReference type="NCBIfam" id="NF011510">
    <property type="entry name" value="PRK14948.1"/>
    <property type="match status" value="1"/>
</dbReference>
<dbReference type="InterPro" id="IPR022754">
    <property type="entry name" value="DNA_pol_III_gamma-3"/>
</dbReference>
<dbReference type="FunFam" id="1.10.8.60:FF:000013">
    <property type="entry name" value="DNA polymerase III subunit gamma/tau"/>
    <property type="match status" value="1"/>
</dbReference>
<dbReference type="SUPFAM" id="SSF48019">
    <property type="entry name" value="post-AAA+ oligomerization domain-like"/>
    <property type="match status" value="1"/>
</dbReference>
<keyword evidence="4 12" id="KW-0235">DNA replication</keyword>
<dbReference type="PANTHER" id="PTHR11669:SF0">
    <property type="entry name" value="PROTEIN STICHEL-LIKE 2"/>
    <property type="match status" value="1"/>
</dbReference>
<dbReference type="PANTHER" id="PTHR11669">
    <property type="entry name" value="REPLICATION FACTOR C / DNA POLYMERASE III GAMMA-TAU SUBUNIT"/>
    <property type="match status" value="1"/>
</dbReference>
<dbReference type="eggNOG" id="COG2812">
    <property type="taxonomic scope" value="Bacteria"/>
</dbReference>
<feature type="region of interest" description="Disordered" evidence="13">
    <location>
        <begin position="668"/>
        <end position="692"/>
    </location>
</feature>
<feature type="region of interest" description="Disordered" evidence="13">
    <location>
        <begin position="532"/>
        <end position="567"/>
    </location>
</feature>
<keyword evidence="10" id="KW-0175">Coiled coil</keyword>
<name>A3ISF6_9CHRO</name>
<keyword evidence="16" id="KW-1185">Reference proteome</keyword>
<keyword evidence="6 12" id="KW-0547">Nucleotide-binding</keyword>
<dbReference type="InterPro" id="IPR050238">
    <property type="entry name" value="DNA_Rep/Repair_Clamp_Loader"/>
</dbReference>
<dbReference type="Gene3D" id="3.40.50.300">
    <property type="entry name" value="P-loop containing nucleotide triphosphate hydrolases"/>
    <property type="match status" value="1"/>
</dbReference>
<evidence type="ECO:0000256" key="1">
    <source>
        <dbReference type="ARBA" id="ARBA00006360"/>
    </source>
</evidence>
<dbReference type="EMBL" id="AAXW01000023">
    <property type="protein sequence ID" value="EAZ90526.1"/>
    <property type="molecule type" value="Genomic_DNA"/>
</dbReference>
<dbReference type="Pfam" id="PF13177">
    <property type="entry name" value="DNA_pol3_delta2"/>
    <property type="match status" value="1"/>
</dbReference>
<dbReference type="GO" id="GO:0009360">
    <property type="term" value="C:DNA polymerase III complex"/>
    <property type="evidence" value="ECO:0007669"/>
    <property type="project" value="InterPro"/>
</dbReference>
<reference evidence="15 16" key="1">
    <citation type="submission" date="2007-03" db="EMBL/GenBank/DDBJ databases">
        <authorList>
            <person name="Stal L."/>
            <person name="Ferriera S."/>
            <person name="Johnson J."/>
            <person name="Kravitz S."/>
            <person name="Beeson K."/>
            <person name="Sutton G."/>
            <person name="Rogers Y.-H."/>
            <person name="Friedman R."/>
            <person name="Frazier M."/>
            <person name="Venter J.C."/>
        </authorList>
    </citation>
    <scope>NUCLEOTIDE SEQUENCE [LARGE SCALE GENOMIC DNA]</scope>
    <source>
        <strain evidence="15 16">CCY0110</strain>
    </source>
</reference>
<comment type="subunit">
    <text evidence="12">DNA polymerase III contains a core (composed of alpha, epsilon and theta chains) that associates with a tau subunit. This core dimerizes to form the POLIII' complex. PolIII' associates with the gamma complex (composed of gamma, delta, delta', psi and chi chains) and with the beta chain to form the complete DNA polymerase III complex.</text>
</comment>
<comment type="caution">
    <text evidence="15">The sequence shown here is derived from an EMBL/GenBank/DDBJ whole genome shotgun (WGS) entry which is preliminary data.</text>
</comment>
<dbReference type="InterPro" id="IPR054506">
    <property type="entry name" value="DnaA_N-like_STI"/>
</dbReference>
<dbReference type="Gene3D" id="1.10.8.60">
    <property type="match status" value="1"/>
</dbReference>
<keyword evidence="2 12" id="KW-0808">Transferase</keyword>
<keyword evidence="5" id="KW-0479">Metal-binding</keyword>
<dbReference type="InterPro" id="IPR012763">
    <property type="entry name" value="DNA_pol_III_sug/sutau_N"/>
</dbReference>
<organism evidence="15 16">
    <name type="scientific">Crocosphaera chwakensis CCY0110</name>
    <dbReference type="NCBI Taxonomy" id="391612"/>
    <lineage>
        <taxon>Bacteria</taxon>
        <taxon>Bacillati</taxon>
        <taxon>Cyanobacteriota</taxon>
        <taxon>Cyanophyceae</taxon>
        <taxon>Oscillatoriophycideae</taxon>
        <taxon>Chroococcales</taxon>
        <taxon>Aphanothecaceae</taxon>
        <taxon>Crocosphaera</taxon>
        <taxon>Crocosphaera chwakensis</taxon>
    </lineage>
</organism>
<keyword evidence="7" id="KW-0862">Zinc</keyword>
<evidence type="ECO:0000256" key="12">
    <source>
        <dbReference type="RuleBase" id="RU364063"/>
    </source>
</evidence>
<dbReference type="InterPro" id="IPR008921">
    <property type="entry name" value="DNA_pol3_clamp-load_cplx_C"/>
</dbReference>
<dbReference type="FunFam" id="3.40.50.300:FF:000014">
    <property type="entry name" value="DNA polymerase III subunit gamma/tau"/>
    <property type="match status" value="1"/>
</dbReference>
<keyword evidence="8 12" id="KW-0067">ATP-binding</keyword>
<dbReference type="AlphaFoldDB" id="A3ISF6"/>
<dbReference type="Pfam" id="PF23007">
    <property type="entry name" value="DnaA_N-like_STI"/>
    <property type="match status" value="1"/>
</dbReference>
<evidence type="ECO:0000256" key="7">
    <source>
        <dbReference type="ARBA" id="ARBA00022833"/>
    </source>
</evidence>
<dbReference type="GO" id="GO:0003677">
    <property type="term" value="F:DNA binding"/>
    <property type="evidence" value="ECO:0007669"/>
    <property type="project" value="InterPro"/>
</dbReference>
<evidence type="ECO:0000256" key="11">
    <source>
        <dbReference type="ARBA" id="ARBA00049244"/>
    </source>
</evidence>
<proteinExistence type="inferred from homology"/>
<dbReference type="Pfam" id="PF22608">
    <property type="entry name" value="DNAX_ATPase_lid"/>
    <property type="match status" value="1"/>
</dbReference>
<protein>
    <recommendedName>
        <fullName evidence="12">DNA polymerase III subunit gamma/tau</fullName>
        <ecNumber evidence="12">2.7.7.7</ecNumber>
    </recommendedName>
</protein>
<evidence type="ECO:0000259" key="14">
    <source>
        <dbReference type="SMART" id="SM00382"/>
    </source>
</evidence>
<dbReference type="NCBIfam" id="NF004046">
    <property type="entry name" value="PRK05563.1"/>
    <property type="match status" value="1"/>
</dbReference>
<gene>
    <name evidence="12" type="primary">dnaX</name>
    <name evidence="15" type="ORF">CY0110_20053</name>
</gene>
<feature type="compositionally biased region" description="Low complexity" evidence="13">
    <location>
        <begin position="532"/>
        <end position="559"/>
    </location>
</feature>
<comment type="similarity">
    <text evidence="1 12">Belongs to the DnaX/STICHEL family.</text>
</comment>
<evidence type="ECO:0000256" key="2">
    <source>
        <dbReference type="ARBA" id="ARBA00022679"/>
    </source>
</evidence>
<dbReference type="InterPro" id="IPR045085">
    <property type="entry name" value="HLD_clamp_pol_III_gamma_tau"/>
</dbReference>
<evidence type="ECO:0000313" key="16">
    <source>
        <dbReference type="Proteomes" id="UP000003781"/>
    </source>
</evidence>
<dbReference type="SMART" id="SM00382">
    <property type="entry name" value="AAA"/>
    <property type="match status" value="1"/>
</dbReference>
<dbReference type="CDD" id="cd00009">
    <property type="entry name" value="AAA"/>
    <property type="match status" value="1"/>
</dbReference>
<dbReference type="InterPro" id="IPR027417">
    <property type="entry name" value="P-loop_NTPase"/>
</dbReference>
<keyword evidence="3 12" id="KW-0548">Nucleotidyltransferase</keyword>
<dbReference type="EC" id="2.7.7.7" evidence="12"/>
<comment type="catalytic activity">
    <reaction evidence="11 12">
        <text>DNA(n) + a 2'-deoxyribonucleoside 5'-triphosphate = DNA(n+1) + diphosphate</text>
        <dbReference type="Rhea" id="RHEA:22508"/>
        <dbReference type="Rhea" id="RHEA-COMP:17339"/>
        <dbReference type="Rhea" id="RHEA-COMP:17340"/>
        <dbReference type="ChEBI" id="CHEBI:33019"/>
        <dbReference type="ChEBI" id="CHEBI:61560"/>
        <dbReference type="ChEBI" id="CHEBI:173112"/>
        <dbReference type="EC" id="2.7.7.7"/>
    </reaction>
</comment>
<dbReference type="GO" id="GO:0005524">
    <property type="term" value="F:ATP binding"/>
    <property type="evidence" value="ECO:0007669"/>
    <property type="project" value="UniProtKB-KW"/>
</dbReference>
<evidence type="ECO:0000313" key="15">
    <source>
        <dbReference type="EMBL" id="EAZ90526.1"/>
    </source>
</evidence>
<accession>A3ISF6</accession>
<evidence type="ECO:0000256" key="8">
    <source>
        <dbReference type="ARBA" id="ARBA00022840"/>
    </source>
</evidence>
<evidence type="ECO:0000256" key="10">
    <source>
        <dbReference type="ARBA" id="ARBA00023054"/>
    </source>
</evidence>
<comment type="function">
    <text evidence="12">DNA polymerase III is a complex, multichain enzyme responsible for most of the replicative synthesis in bacteria. This DNA polymerase also exhibits 3' to 5' exonuclease activity.</text>
</comment>
<dbReference type="InterPro" id="IPR003593">
    <property type="entry name" value="AAA+_ATPase"/>
</dbReference>
<evidence type="ECO:0000256" key="5">
    <source>
        <dbReference type="ARBA" id="ARBA00022723"/>
    </source>
</evidence>
<evidence type="ECO:0000256" key="3">
    <source>
        <dbReference type="ARBA" id="ARBA00022695"/>
    </source>
</evidence>
<evidence type="ECO:0000256" key="9">
    <source>
        <dbReference type="ARBA" id="ARBA00022932"/>
    </source>
</evidence>
<dbReference type="GO" id="GO:0046872">
    <property type="term" value="F:metal ion binding"/>
    <property type="evidence" value="ECO:0007669"/>
    <property type="project" value="UniProtKB-KW"/>
</dbReference>
<dbReference type="NCBIfam" id="TIGR02397">
    <property type="entry name" value="dnaX_nterm"/>
    <property type="match status" value="1"/>
</dbReference>
<keyword evidence="9 12" id="KW-0239">DNA-directed DNA polymerase</keyword>
<dbReference type="GO" id="GO:0006261">
    <property type="term" value="P:DNA-templated DNA replication"/>
    <property type="evidence" value="ECO:0007669"/>
    <property type="project" value="TreeGrafter"/>
</dbReference>
<dbReference type="SUPFAM" id="SSF52540">
    <property type="entry name" value="P-loop containing nucleoside triphosphate hydrolases"/>
    <property type="match status" value="1"/>
</dbReference>
<dbReference type="Proteomes" id="UP000003781">
    <property type="component" value="Unassembled WGS sequence"/>
</dbReference>
<feature type="domain" description="AAA+ ATPase" evidence="14">
    <location>
        <begin position="44"/>
        <end position="188"/>
    </location>
</feature>
<dbReference type="GO" id="GO:0003887">
    <property type="term" value="F:DNA-directed DNA polymerase activity"/>
    <property type="evidence" value="ECO:0007669"/>
    <property type="project" value="UniProtKB-KW"/>
</dbReference>